<evidence type="ECO:0000313" key="2">
    <source>
        <dbReference type="EMBL" id="MDN3425685.1"/>
    </source>
</evidence>
<dbReference type="PANTHER" id="PTHR39426">
    <property type="entry name" value="HOMOLOGY TO DEATH-ON-CURING PROTEIN OF PHAGE P1"/>
    <property type="match status" value="1"/>
</dbReference>
<feature type="domain" description="Fido" evidence="1">
    <location>
        <begin position="6"/>
        <end position="127"/>
    </location>
</feature>
<keyword evidence="3" id="KW-1185">Reference proteome</keyword>
<dbReference type="Pfam" id="PF02661">
    <property type="entry name" value="Fic"/>
    <property type="match status" value="1"/>
</dbReference>
<name>A0ABT7ZEV5_9BACL</name>
<dbReference type="PROSITE" id="PS51459">
    <property type="entry name" value="FIDO"/>
    <property type="match status" value="1"/>
</dbReference>
<dbReference type="EMBL" id="JASDCQ010000001">
    <property type="protein sequence ID" value="MDN3425685.1"/>
    <property type="molecule type" value="Genomic_DNA"/>
</dbReference>
<gene>
    <name evidence="2" type="ORF">QMA01_00160</name>
</gene>
<dbReference type="Gene3D" id="1.20.120.1870">
    <property type="entry name" value="Fic/DOC protein, Fido domain"/>
    <property type="match status" value="1"/>
</dbReference>
<evidence type="ECO:0000313" key="3">
    <source>
        <dbReference type="Proteomes" id="UP001225873"/>
    </source>
</evidence>
<dbReference type="Proteomes" id="UP001225873">
    <property type="component" value="Unassembled WGS sequence"/>
</dbReference>
<reference evidence="2 3" key="1">
    <citation type="submission" date="2023-03" db="EMBL/GenBank/DDBJ databases">
        <authorList>
            <person name="Uniacke-Lowe S."/>
            <person name="Ross P."/>
            <person name="Hill C."/>
        </authorList>
    </citation>
    <scope>NUCLEOTIDE SEQUENCE [LARGE SCALE GENOMIC DNA]</scope>
    <source>
        <strain evidence="2 3">APC 4016</strain>
    </source>
</reference>
<dbReference type="PANTHER" id="PTHR39426:SF1">
    <property type="entry name" value="HOMOLOGY TO DEATH-ON-CURING PROTEIN OF PHAGE P1"/>
    <property type="match status" value="1"/>
</dbReference>
<dbReference type="InterPro" id="IPR006440">
    <property type="entry name" value="Doc"/>
</dbReference>
<accession>A0ABT7ZEV5</accession>
<sequence length="134" mass="15214">MTLFFLTAEMAILINQKVILEHSADEQTGVKDHALLDSALKRPQQSLFGQDAYPSLYEKAAALLESLAQNHAFHNANKRTALMCTALFFRYNGYILRFPIAICEEDFVVDVVNHRYTLKEMSEILQQNTTKSSS</sequence>
<dbReference type="RefSeq" id="WP_290214024.1">
    <property type="nucleotide sequence ID" value="NZ_JASDCQ010000001.1"/>
</dbReference>
<protein>
    <submittedName>
        <fullName evidence="2">Type II toxin-antitoxin system death-on-curing family toxin</fullName>
    </submittedName>
</protein>
<dbReference type="InterPro" id="IPR003812">
    <property type="entry name" value="Fido"/>
</dbReference>
<organism evidence="2 3">
    <name type="scientific">Planococcus notacanthi</name>
    <dbReference type="NCBI Taxonomy" id="3035188"/>
    <lineage>
        <taxon>Bacteria</taxon>
        <taxon>Bacillati</taxon>
        <taxon>Bacillota</taxon>
        <taxon>Bacilli</taxon>
        <taxon>Bacillales</taxon>
        <taxon>Caryophanaceae</taxon>
        <taxon>Planococcus</taxon>
    </lineage>
</organism>
<dbReference type="InterPro" id="IPR053737">
    <property type="entry name" value="Type_II_TA_Toxin"/>
</dbReference>
<evidence type="ECO:0000259" key="1">
    <source>
        <dbReference type="PROSITE" id="PS51459"/>
    </source>
</evidence>
<comment type="caution">
    <text evidence="2">The sequence shown here is derived from an EMBL/GenBank/DDBJ whole genome shotgun (WGS) entry which is preliminary data.</text>
</comment>
<dbReference type="NCBIfam" id="TIGR01550">
    <property type="entry name" value="DOC_P1"/>
    <property type="match status" value="1"/>
</dbReference>
<proteinExistence type="predicted"/>